<feature type="domain" description="UreE urease accessory N-terminal" evidence="6">
    <location>
        <begin position="1"/>
        <end position="64"/>
    </location>
</feature>
<keyword evidence="8" id="KW-1185">Reference proteome</keyword>
<dbReference type="Pfam" id="PF02814">
    <property type="entry name" value="UreE_N"/>
    <property type="match status" value="1"/>
</dbReference>
<evidence type="ECO:0000313" key="7">
    <source>
        <dbReference type="EMBL" id="SFZ77224.1"/>
    </source>
</evidence>
<evidence type="ECO:0000256" key="2">
    <source>
        <dbReference type="ARBA" id="ARBA00022490"/>
    </source>
</evidence>
<dbReference type="HAMAP" id="MF_00822">
    <property type="entry name" value="UreE"/>
    <property type="match status" value="1"/>
</dbReference>
<dbReference type="GO" id="GO:0051082">
    <property type="term" value="F:unfolded protein binding"/>
    <property type="evidence" value="ECO:0007669"/>
    <property type="project" value="UniProtKB-UniRule"/>
</dbReference>
<comment type="function">
    <text evidence="5">Involved in urease metallocenter assembly. Binds nickel. Probably functions as a nickel donor during metallocenter assembly.</text>
</comment>
<evidence type="ECO:0000256" key="3">
    <source>
        <dbReference type="ARBA" id="ARBA00022596"/>
    </source>
</evidence>
<comment type="subcellular location">
    <subcellularLocation>
        <location evidence="1 5">Cytoplasm</location>
    </subcellularLocation>
</comment>
<dbReference type="SUPFAM" id="SSF69287">
    <property type="entry name" value="Urease metallochaperone UreE, N-terminal domain"/>
    <property type="match status" value="1"/>
</dbReference>
<dbReference type="SMART" id="SM00988">
    <property type="entry name" value="UreE_N"/>
    <property type="match status" value="1"/>
</dbReference>
<dbReference type="GO" id="GO:0006457">
    <property type="term" value="P:protein folding"/>
    <property type="evidence" value="ECO:0007669"/>
    <property type="project" value="InterPro"/>
</dbReference>
<dbReference type="InterPro" id="IPR004029">
    <property type="entry name" value="UreE_N"/>
</dbReference>
<evidence type="ECO:0000256" key="1">
    <source>
        <dbReference type="ARBA" id="ARBA00004496"/>
    </source>
</evidence>
<gene>
    <name evidence="5" type="primary">ureE</name>
    <name evidence="7" type="ORF">SAMN02745887_02285</name>
</gene>
<accession>A0A1K2HK76</accession>
<dbReference type="InterPro" id="IPR007864">
    <property type="entry name" value="UreE_C_dom"/>
</dbReference>
<protein>
    <recommendedName>
        <fullName evidence="5">Urease accessory protein UreE</fullName>
    </recommendedName>
</protein>
<dbReference type="CDD" id="cd00571">
    <property type="entry name" value="UreE"/>
    <property type="match status" value="1"/>
</dbReference>
<dbReference type="Gene3D" id="2.60.260.20">
    <property type="entry name" value="Urease metallochaperone UreE, N-terminal domain"/>
    <property type="match status" value="1"/>
</dbReference>
<keyword evidence="2 5" id="KW-0963">Cytoplasm</keyword>
<dbReference type="SUPFAM" id="SSF69737">
    <property type="entry name" value="Urease metallochaperone UreE, C-terminal domain"/>
    <property type="match status" value="1"/>
</dbReference>
<dbReference type="Gene3D" id="3.30.70.790">
    <property type="entry name" value="UreE, C-terminal domain"/>
    <property type="match status" value="1"/>
</dbReference>
<dbReference type="GO" id="GO:0065003">
    <property type="term" value="P:protein-containing complex assembly"/>
    <property type="evidence" value="ECO:0007669"/>
    <property type="project" value="InterPro"/>
</dbReference>
<dbReference type="PIRSF" id="PIRSF036402">
    <property type="entry name" value="Ureas_acces_UreE"/>
    <property type="match status" value="1"/>
</dbReference>
<dbReference type="Proteomes" id="UP000186513">
    <property type="component" value="Unassembled WGS sequence"/>
</dbReference>
<evidence type="ECO:0000256" key="4">
    <source>
        <dbReference type="ARBA" id="ARBA00023186"/>
    </source>
</evidence>
<dbReference type="RefSeq" id="WP_072428795.1">
    <property type="nucleotide sequence ID" value="NZ_FPKR01000008.1"/>
</dbReference>
<evidence type="ECO:0000256" key="5">
    <source>
        <dbReference type="HAMAP-Rule" id="MF_00822"/>
    </source>
</evidence>
<dbReference type="OrthoDB" id="5421304at2"/>
<reference evidence="7 8" key="1">
    <citation type="submission" date="2016-11" db="EMBL/GenBank/DDBJ databases">
        <authorList>
            <person name="Jaros S."/>
            <person name="Januszkiewicz K."/>
            <person name="Wedrychowicz H."/>
        </authorList>
    </citation>
    <scope>NUCLEOTIDE SEQUENCE [LARGE SCALE GENOMIC DNA]</scope>
    <source>
        <strain evidence="7 8">DSM 18899</strain>
    </source>
</reference>
<keyword evidence="3 5" id="KW-0533">Nickel</keyword>
<dbReference type="GO" id="GO:0016151">
    <property type="term" value="F:nickel cation binding"/>
    <property type="evidence" value="ECO:0007669"/>
    <property type="project" value="UniProtKB-UniRule"/>
</dbReference>
<name>A0A1K2HK76_9NEIS</name>
<evidence type="ECO:0000313" key="8">
    <source>
        <dbReference type="Proteomes" id="UP000186513"/>
    </source>
</evidence>
<dbReference type="EMBL" id="FPKR01000008">
    <property type="protein sequence ID" value="SFZ77224.1"/>
    <property type="molecule type" value="Genomic_DNA"/>
</dbReference>
<comment type="similarity">
    <text evidence="5">Belongs to the UreE family.</text>
</comment>
<evidence type="ECO:0000259" key="6">
    <source>
        <dbReference type="SMART" id="SM00988"/>
    </source>
</evidence>
<sequence length="161" mass="18053">MWVLTERLPAQATADAELAMPFELRQKSRLRTRLADGSEVGLFLERSGVLRGGDCLRGEDGRVLRILAKPEAVLEVRCADARELARAAYHLGNRHVMLEVGPDYLRLLDDYVLHDMLRQLGCTLSAFEAPFEPEAGAYAGTPHSHGESEFVRKPRIHDFAR</sequence>
<dbReference type="AlphaFoldDB" id="A0A1K2HK76"/>
<organism evidence="7 8">
    <name type="scientific">Chitinimonas taiwanensis DSM 18899</name>
    <dbReference type="NCBI Taxonomy" id="1121279"/>
    <lineage>
        <taxon>Bacteria</taxon>
        <taxon>Pseudomonadati</taxon>
        <taxon>Pseudomonadota</taxon>
        <taxon>Betaproteobacteria</taxon>
        <taxon>Neisseriales</taxon>
        <taxon>Chitinibacteraceae</taxon>
        <taxon>Chitinimonas</taxon>
    </lineage>
</organism>
<dbReference type="Pfam" id="PF05194">
    <property type="entry name" value="UreE_C"/>
    <property type="match status" value="1"/>
</dbReference>
<dbReference type="InterPro" id="IPR012406">
    <property type="entry name" value="UreE"/>
</dbReference>
<proteinExistence type="inferred from homology"/>
<dbReference type="NCBIfam" id="NF009751">
    <property type="entry name" value="PRK13261.1-1"/>
    <property type="match status" value="1"/>
</dbReference>
<dbReference type="GO" id="GO:0005737">
    <property type="term" value="C:cytoplasm"/>
    <property type="evidence" value="ECO:0007669"/>
    <property type="project" value="UniProtKB-SubCell"/>
</dbReference>
<dbReference type="GO" id="GO:0019627">
    <property type="term" value="P:urea metabolic process"/>
    <property type="evidence" value="ECO:0007669"/>
    <property type="project" value="InterPro"/>
</dbReference>
<keyword evidence="4 5" id="KW-0143">Chaperone</keyword>
<dbReference type="InterPro" id="IPR036118">
    <property type="entry name" value="UreE_N_sf"/>
</dbReference>
<dbReference type="STRING" id="1121279.SAMN02745887_02285"/>